<dbReference type="InterPro" id="IPR005139">
    <property type="entry name" value="PCRF"/>
</dbReference>
<dbReference type="OrthoDB" id="2019491at2759"/>
<sequence>MLSMAAEPAFVRKSTASATLLTSKCSKQFKRKTCSSYIQLPLLYSAARASYSIDDDKNKVYKQLGLFALKRKIEEAVLRAEMLAPAALEREEAKRNKQEEMIRAYDLWDDPAKSDVILAKLADSAKIVDALKDLTYKVEEAKLITQLAEIDAINYGLFKQAYSASLDVSKILDQYEMSKLLKGPYDIEGACVVIKAGSEAHSEIWASQLLRMYTKWGKKQGRKGRVVDKRRSMNGGIKSATIEFEFKYAYGYLSGERGVHFMIRGLNESSSASVDVVPLFLENSYNLQIDETDLNITSSSMLEEEHSRTRPSVCIQHIPTGISVQSAGERNQFSNRIKALNRLMAKLLVIAWEQGVSDVSDIDREAIVDVWQRETRKYKSQPHKLVEDLKTGIQLPGLNYVLDGNLEPFIGALIILRQSTDKF</sequence>
<name>A0A7J6EAV4_CANSA</name>
<accession>A0A7J6EAV4</accession>
<dbReference type="Pfam" id="PF03462">
    <property type="entry name" value="PCRF"/>
    <property type="match status" value="1"/>
</dbReference>
<protein>
    <recommendedName>
        <fullName evidence="2">Peptide chain release factor domain-containing protein</fullName>
    </recommendedName>
</protein>
<comment type="caution">
    <text evidence="3">The sequence shown here is derived from an EMBL/GenBank/DDBJ whole genome shotgun (WGS) entry which is preliminary data.</text>
</comment>
<gene>
    <name evidence="3" type="ORF">G4B88_026859</name>
</gene>
<dbReference type="AlphaFoldDB" id="A0A7J6EAV4"/>
<dbReference type="SUPFAM" id="SSF75620">
    <property type="entry name" value="Release factor"/>
    <property type="match status" value="1"/>
</dbReference>
<organism evidence="3 4">
    <name type="scientific">Cannabis sativa</name>
    <name type="common">Hemp</name>
    <name type="synonym">Marijuana</name>
    <dbReference type="NCBI Taxonomy" id="3483"/>
    <lineage>
        <taxon>Eukaryota</taxon>
        <taxon>Viridiplantae</taxon>
        <taxon>Streptophyta</taxon>
        <taxon>Embryophyta</taxon>
        <taxon>Tracheophyta</taxon>
        <taxon>Spermatophyta</taxon>
        <taxon>Magnoliopsida</taxon>
        <taxon>eudicotyledons</taxon>
        <taxon>Gunneridae</taxon>
        <taxon>Pentapetalae</taxon>
        <taxon>rosids</taxon>
        <taxon>fabids</taxon>
        <taxon>Rosales</taxon>
        <taxon>Cannabaceae</taxon>
        <taxon>Cannabis</taxon>
    </lineage>
</organism>
<dbReference type="InterPro" id="IPR045853">
    <property type="entry name" value="Pep_chain_release_fac_I_sf"/>
</dbReference>
<dbReference type="Gene3D" id="3.30.160.20">
    <property type="match status" value="1"/>
</dbReference>
<dbReference type="PANTHER" id="PTHR43116:SF4">
    <property type="entry name" value="PEPTIDE CHAIN RELEASE FACTOR PRFB3, CHLOROPLASTIC"/>
    <property type="match status" value="1"/>
</dbReference>
<dbReference type="EMBL" id="JAATIQ010000448">
    <property type="protein sequence ID" value="KAF4355573.1"/>
    <property type="molecule type" value="Genomic_DNA"/>
</dbReference>
<dbReference type="GO" id="GO:0003747">
    <property type="term" value="F:translation release factor activity"/>
    <property type="evidence" value="ECO:0007669"/>
    <property type="project" value="InterPro"/>
</dbReference>
<comment type="similarity">
    <text evidence="1">Belongs to the prokaryotic/mitochondrial release factor family.</text>
</comment>
<evidence type="ECO:0000256" key="1">
    <source>
        <dbReference type="ARBA" id="ARBA00010835"/>
    </source>
</evidence>
<dbReference type="SMART" id="SM00937">
    <property type="entry name" value="PCRF"/>
    <property type="match status" value="1"/>
</dbReference>
<feature type="domain" description="Peptide chain release factor" evidence="2">
    <location>
        <begin position="146"/>
        <end position="256"/>
    </location>
</feature>
<dbReference type="Gene3D" id="3.30.70.1660">
    <property type="match status" value="1"/>
</dbReference>
<dbReference type="PANTHER" id="PTHR43116">
    <property type="entry name" value="PEPTIDE CHAIN RELEASE FACTOR 2"/>
    <property type="match status" value="1"/>
</dbReference>
<reference evidence="3 4" key="1">
    <citation type="journal article" date="2020" name="bioRxiv">
        <title>Sequence and annotation of 42 cannabis genomes reveals extensive copy number variation in cannabinoid synthesis and pathogen resistance genes.</title>
        <authorList>
            <person name="Mckernan K.J."/>
            <person name="Helbert Y."/>
            <person name="Kane L.T."/>
            <person name="Ebling H."/>
            <person name="Zhang L."/>
            <person name="Liu B."/>
            <person name="Eaton Z."/>
            <person name="Mclaughlin S."/>
            <person name="Kingan S."/>
            <person name="Baybayan P."/>
            <person name="Concepcion G."/>
            <person name="Jordan M."/>
            <person name="Riva A."/>
            <person name="Barbazuk W."/>
            <person name="Harkins T."/>
        </authorList>
    </citation>
    <scope>NUCLEOTIDE SEQUENCE [LARGE SCALE GENOMIC DNA]</scope>
    <source>
        <strain evidence="4">cv. Jamaican Lion 4</strain>
        <tissue evidence="3">Leaf</tissue>
    </source>
</reference>
<evidence type="ECO:0000313" key="3">
    <source>
        <dbReference type="EMBL" id="KAF4355573.1"/>
    </source>
</evidence>
<proteinExistence type="inferred from homology"/>
<keyword evidence="4" id="KW-1185">Reference proteome</keyword>
<evidence type="ECO:0000313" key="4">
    <source>
        <dbReference type="Proteomes" id="UP000583929"/>
    </source>
</evidence>
<dbReference type="Pfam" id="PF00472">
    <property type="entry name" value="RF-1"/>
    <property type="match status" value="1"/>
</dbReference>
<evidence type="ECO:0000259" key="2">
    <source>
        <dbReference type="SMART" id="SM00937"/>
    </source>
</evidence>
<dbReference type="Proteomes" id="UP000583929">
    <property type="component" value="Unassembled WGS sequence"/>
</dbReference>
<dbReference type="InterPro" id="IPR000352">
    <property type="entry name" value="Pep_chain_release_fac_I"/>
</dbReference>
<dbReference type="GO" id="GO:0005737">
    <property type="term" value="C:cytoplasm"/>
    <property type="evidence" value="ECO:0007669"/>
    <property type="project" value="UniProtKB-ARBA"/>
</dbReference>